<keyword evidence="4 7" id="KW-0812">Transmembrane</keyword>
<dbReference type="Proteomes" id="UP000186351">
    <property type="component" value="Chromosome"/>
</dbReference>
<dbReference type="InterPro" id="IPR023996">
    <property type="entry name" value="TonB-dep_OMP_SusC/RagA"/>
</dbReference>
<dbReference type="InterPro" id="IPR023997">
    <property type="entry name" value="TonB-dep_OMP_SusC/RagA_CS"/>
</dbReference>
<evidence type="ECO:0000256" key="4">
    <source>
        <dbReference type="ARBA" id="ARBA00022692"/>
    </source>
</evidence>
<dbReference type="NCBIfam" id="TIGR04056">
    <property type="entry name" value="OMP_RagA_SusC"/>
    <property type="match status" value="1"/>
</dbReference>
<dbReference type="Pfam" id="PF13715">
    <property type="entry name" value="CarbopepD_reg_2"/>
    <property type="match status" value="1"/>
</dbReference>
<evidence type="ECO:0000256" key="1">
    <source>
        <dbReference type="ARBA" id="ARBA00004571"/>
    </source>
</evidence>
<evidence type="ECO:0000313" key="10">
    <source>
        <dbReference type="Proteomes" id="UP000186351"/>
    </source>
</evidence>
<evidence type="ECO:0000256" key="7">
    <source>
        <dbReference type="PROSITE-ProRule" id="PRU01360"/>
    </source>
</evidence>
<evidence type="ECO:0000256" key="3">
    <source>
        <dbReference type="ARBA" id="ARBA00022452"/>
    </source>
</evidence>
<dbReference type="OrthoDB" id="9768177at2"/>
<dbReference type="KEGG" id="pary:A4V02_13120"/>
<proteinExistence type="inferred from homology"/>
<dbReference type="RefSeq" id="WP_068961844.1">
    <property type="nucleotide sequence ID" value="NZ_CANOJV010000016.1"/>
</dbReference>
<feature type="domain" description="TonB-dependent receptor plug" evidence="8">
    <location>
        <begin position="116"/>
        <end position="241"/>
    </location>
</feature>
<dbReference type="InterPro" id="IPR037066">
    <property type="entry name" value="Plug_dom_sf"/>
</dbReference>
<dbReference type="AlphaFoldDB" id="A0A1B1SCN5"/>
<dbReference type="InterPro" id="IPR039426">
    <property type="entry name" value="TonB-dep_rcpt-like"/>
</dbReference>
<dbReference type="GO" id="GO:0009279">
    <property type="term" value="C:cell outer membrane"/>
    <property type="evidence" value="ECO:0007669"/>
    <property type="project" value="UniProtKB-SubCell"/>
</dbReference>
<dbReference type="PROSITE" id="PS51257">
    <property type="entry name" value="PROKAR_LIPOPROTEIN"/>
    <property type="match status" value="1"/>
</dbReference>
<dbReference type="EMBL" id="CP015402">
    <property type="protein sequence ID" value="ANU64569.1"/>
    <property type="molecule type" value="Genomic_DNA"/>
</dbReference>
<comment type="similarity">
    <text evidence="7">Belongs to the TonB-dependent receptor family.</text>
</comment>
<dbReference type="NCBIfam" id="TIGR04057">
    <property type="entry name" value="SusC_RagA_signa"/>
    <property type="match status" value="1"/>
</dbReference>
<comment type="subcellular location">
    <subcellularLocation>
        <location evidence="1 7">Cell outer membrane</location>
        <topology evidence="1 7">Multi-pass membrane protein</topology>
    </subcellularLocation>
</comment>
<dbReference type="Gene3D" id="2.170.130.10">
    <property type="entry name" value="TonB-dependent receptor, plug domain"/>
    <property type="match status" value="1"/>
</dbReference>
<dbReference type="Pfam" id="PF07715">
    <property type="entry name" value="Plug"/>
    <property type="match status" value="1"/>
</dbReference>
<evidence type="ECO:0000256" key="2">
    <source>
        <dbReference type="ARBA" id="ARBA00022448"/>
    </source>
</evidence>
<gene>
    <name evidence="9" type="ORF">A4V02_13120</name>
</gene>
<keyword evidence="5 7" id="KW-0472">Membrane</keyword>
<keyword evidence="10" id="KW-1185">Reference proteome</keyword>
<dbReference type="STRING" id="1796646.A4V02_13120"/>
<protein>
    <submittedName>
        <fullName evidence="9">SusC/RagA family protein</fullName>
    </submittedName>
</protein>
<reference evidence="10" key="1">
    <citation type="submission" date="2016-04" db="EMBL/GenBank/DDBJ databases">
        <title>Complete Genome Sequences of Twelve Strains of a Stable Defined Moderately Diverse Mouse Microbiota 2 (sDMDMm2).</title>
        <authorList>
            <person name="Uchimura Y."/>
            <person name="Wyss M."/>
            <person name="Brugiroux S."/>
            <person name="Limenitakis J.P."/>
            <person name="Stecher B."/>
            <person name="McCoy K.D."/>
            <person name="Macpherson A.J."/>
        </authorList>
    </citation>
    <scope>NUCLEOTIDE SEQUENCE [LARGE SCALE GENOMIC DNA]</scope>
    <source>
        <strain evidence="10">YL27</strain>
    </source>
</reference>
<evidence type="ECO:0000259" key="8">
    <source>
        <dbReference type="Pfam" id="PF07715"/>
    </source>
</evidence>
<sequence>MEKRIMLLLVTLCACIGMWAQVRVTGVVYSAEDDEPLIGATVAVKGKPAIATSTDLDGNFTLSVPSAGSTLVVTYVGMKPAEVKASSSPLTIKLESNAQQLGEVVVTGMSKMDKRLFTGATTKIDAEDARLSGVSDISRSLEGRAAGVSVQNVSGTFGTAPKIRVRGATSIYGNSKPLWVVDGVVLEDAVEVSADDLSSGDATTLISSAIAGLNADDIESFQILKDGSATSIYGARAMAGVIVVTTKKGKAGTTTLNYTGEFTYRMKPRYGDFNIMNSQEQMGVYKEMLEKGWLELSSLTKASESGVFGKMYQLINKYDPATGSFGLPNTQEAQYNYLRQAEFRNTDWFDELFQNNIMQNHAVSMSGGTDKGRFYSSISVMNDPGWTISSKVQRYTFNGNASYDLSPTVRVSILTSDSYRKQTAPGTLSQETDIVSGQVKRGFDINPYSYALNTSRTLDADEQYTRNYAGFNIKDELENNYIELGVTDLKFQGELNWRPFQGLDLTALGSYRYQRSTSEHFVKDNSNQANAYRAGIIPEDATIRDANKYLYTNPDDPNALPETILPQGGIYFNNAYSISQLDFRFNAQYNTTINRDHIINAMVGTEVAKTDRNAVSFQGWGFCYENGNIPFVDYNLFKQQVEEGSTYYSNQWTYRRSAAFFGTATYSYAARYIITGTARYEGTNKLGKARKSRWLPTWNVSGAWNAHEEPFWEALMPTFSHATLKGSYSLTADSGPDYVSNATAIFNPYTPWRPLSSVKELGIELESIANGELTYEKKHELNLGVDLGFFNNRINVVFDWYRRNNYDLIGTIFTQGVGGENQKYANVAEMASHGVEFTVSTRNFQGRDFSWSTDLTFAYAKNKITNLDAQSRVIDLITGNGYPMEGYPVRALFSIPFMGLNDEGLPTFINENGELTTSDFNFQEFEKMDHLVYEGPTDPTITGGFGNVFRWRNWHANVFITYSFGNKIRLDPVFAESYNDLTAMPREFKNRWVNPGDEKYTDIPVIASKVQTHNDPYLNYAFNAYNYSTARIAKGDFIRMKDISISYDVPTSFMQKLRMRSASFKLAATNLFLIYSDKKLNGQDPEFFNSGGVATPTPKQFTFTVRLGF</sequence>
<dbReference type="InterPro" id="IPR008969">
    <property type="entry name" value="CarboxyPept-like_regulatory"/>
</dbReference>
<dbReference type="Gene3D" id="2.60.40.1120">
    <property type="entry name" value="Carboxypeptidase-like, regulatory domain"/>
    <property type="match status" value="1"/>
</dbReference>
<dbReference type="Gene3D" id="2.40.170.20">
    <property type="entry name" value="TonB-dependent receptor, beta-barrel domain"/>
    <property type="match status" value="1"/>
</dbReference>
<dbReference type="SUPFAM" id="SSF49464">
    <property type="entry name" value="Carboxypeptidase regulatory domain-like"/>
    <property type="match status" value="1"/>
</dbReference>
<dbReference type="GeneID" id="65537816"/>
<accession>A0A1B1SCN5</accession>
<keyword evidence="6 7" id="KW-0998">Cell outer membrane</keyword>
<evidence type="ECO:0000256" key="6">
    <source>
        <dbReference type="ARBA" id="ARBA00023237"/>
    </source>
</evidence>
<dbReference type="InterPro" id="IPR036942">
    <property type="entry name" value="Beta-barrel_TonB_sf"/>
</dbReference>
<dbReference type="PROSITE" id="PS52016">
    <property type="entry name" value="TONB_DEPENDENT_REC_3"/>
    <property type="match status" value="1"/>
</dbReference>
<accession>A0A1Z2XFX0</accession>
<evidence type="ECO:0000256" key="5">
    <source>
        <dbReference type="ARBA" id="ARBA00023136"/>
    </source>
</evidence>
<name>A0A1B1SCN5_9BACT</name>
<keyword evidence="3 7" id="KW-1134">Transmembrane beta strand</keyword>
<dbReference type="InterPro" id="IPR012910">
    <property type="entry name" value="Plug_dom"/>
</dbReference>
<dbReference type="SUPFAM" id="SSF56935">
    <property type="entry name" value="Porins"/>
    <property type="match status" value="1"/>
</dbReference>
<organism evidence="9 10">
    <name type="scientific">Muribaculum intestinale</name>
    <dbReference type="NCBI Taxonomy" id="1796646"/>
    <lineage>
        <taxon>Bacteria</taxon>
        <taxon>Pseudomonadati</taxon>
        <taxon>Bacteroidota</taxon>
        <taxon>Bacteroidia</taxon>
        <taxon>Bacteroidales</taxon>
        <taxon>Muribaculaceae</taxon>
        <taxon>Muribaculum</taxon>
    </lineage>
</organism>
<evidence type="ECO:0000313" key="9">
    <source>
        <dbReference type="EMBL" id="ANU64569.1"/>
    </source>
</evidence>
<keyword evidence="2 7" id="KW-0813">Transport</keyword>